<dbReference type="PANTHER" id="PTHR11845:SF13">
    <property type="entry name" value="5'-DEOXYNUCLEOTIDASE HDDC2"/>
    <property type="match status" value="1"/>
</dbReference>
<gene>
    <name evidence="9" type="ORF">HX826_24780</name>
</gene>
<evidence type="ECO:0000256" key="6">
    <source>
        <dbReference type="ARBA" id="ARBA00022723"/>
    </source>
</evidence>
<evidence type="ECO:0000256" key="5">
    <source>
        <dbReference type="ARBA" id="ARBA00012964"/>
    </source>
</evidence>
<dbReference type="Gene3D" id="1.10.3210.10">
    <property type="entry name" value="Hypothetical protein af1432"/>
    <property type="match status" value="1"/>
</dbReference>
<sequence>MDIEKLKGRLEFLREAEKLKDVLRSAHTSSGRTESTAEHSWRLCLMAITFGDELAGLDLLKILKMCVIHDLGEAIHGDIPAVNQAQFPNKSQQEHDDLLLLTRALDEPLRAEILALWDDYENARSAEAKAVKALDKLETLLQHNQGLNPPDFDYAFNLAYGKKHTSAEPIFQTLREIIDQDTEAKIQTPNR</sequence>
<keyword evidence="7" id="KW-0378">Hydrolase</keyword>
<dbReference type="Pfam" id="PF13023">
    <property type="entry name" value="HD_3"/>
    <property type="match status" value="1"/>
</dbReference>
<organism evidence="9 10">
    <name type="scientific">Pseudomonas yamanorum</name>
    <dbReference type="NCBI Taxonomy" id="515393"/>
    <lineage>
        <taxon>Bacteria</taxon>
        <taxon>Pseudomonadati</taxon>
        <taxon>Pseudomonadota</taxon>
        <taxon>Gammaproteobacteria</taxon>
        <taxon>Pseudomonadales</taxon>
        <taxon>Pseudomonadaceae</taxon>
        <taxon>Pseudomonas</taxon>
    </lineage>
</organism>
<keyword evidence="6" id="KW-0479">Metal-binding</keyword>
<evidence type="ECO:0000256" key="4">
    <source>
        <dbReference type="ARBA" id="ARBA00011738"/>
    </source>
</evidence>
<dbReference type="InterPro" id="IPR006674">
    <property type="entry name" value="HD_domain"/>
</dbReference>
<dbReference type="InterPro" id="IPR003607">
    <property type="entry name" value="HD/PDEase_dom"/>
</dbReference>
<evidence type="ECO:0000313" key="9">
    <source>
        <dbReference type="EMBL" id="NWD45098.1"/>
    </source>
</evidence>
<name>A0AAJ3LJ79_9PSED</name>
<evidence type="ECO:0000256" key="3">
    <source>
        <dbReference type="ARBA" id="ARBA00001941"/>
    </source>
</evidence>
<evidence type="ECO:0000256" key="1">
    <source>
        <dbReference type="ARBA" id="ARBA00001638"/>
    </source>
</evidence>
<evidence type="ECO:0000256" key="7">
    <source>
        <dbReference type="ARBA" id="ARBA00022801"/>
    </source>
</evidence>
<comment type="subunit">
    <text evidence="4">Homodimer.</text>
</comment>
<comment type="catalytic activity">
    <reaction evidence="1">
        <text>a 2'-deoxyribonucleoside 5'-phosphate + H2O = a 2'-deoxyribonucleoside + phosphate</text>
        <dbReference type="Rhea" id="RHEA:36167"/>
        <dbReference type="ChEBI" id="CHEBI:15377"/>
        <dbReference type="ChEBI" id="CHEBI:18274"/>
        <dbReference type="ChEBI" id="CHEBI:43474"/>
        <dbReference type="ChEBI" id="CHEBI:65317"/>
        <dbReference type="EC" id="3.1.3.89"/>
    </reaction>
</comment>
<comment type="cofactor">
    <cofactor evidence="2">
        <name>Mn(2+)</name>
        <dbReference type="ChEBI" id="CHEBI:29035"/>
    </cofactor>
</comment>
<accession>A0AAJ3LJ79</accession>
<dbReference type="GO" id="GO:0002953">
    <property type="term" value="F:5'-deoxynucleotidase activity"/>
    <property type="evidence" value="ECO:0007669"/>
    <property type="project" value="UniProtKB-EC"/>
</dbReference>
<dbReference type="RefSeq" id="WP_177027100.1">
    <property type="nucleotide sequence ID" value="NZ_JACAQR010000038.1"/>
</dbReference>
<dbReference type="SUPFAM" id="SSF109604">
    <property type="entry name" value="HD-domain/PDEase-like"/>
    <property type="match status" value="1"/>
</dbReference>
<evidence type="ECO:0000256" key="2">
    <source>
        <dbReference type="ARBA" id="ARBA00001936"/>
    </source>
</evidence>
<comment type="caution">
    <text evidence="9">The sequence shown here is derived from an EMBL/GenBank/DDBJ whole genome shotgun (WGS) entry which is preliminary data.</text>
</comment>
<feature type="domain" description="HD/PDEase" evidence="8">
    <location>
        <begin position="32"/>
        <end position="149"/>
    </location>
</feature>
<reference evidence="9 10" key="1">
    <citation type="submission" date="2020-04" db="EMBL/GenBank/DDBJ databases">
        <title>Molecular characterization of pseudomonads from Agaricus bisporus reveal novel blotch 2 pathogens in Western Europe.</title>
        <authorList>
            <person name="Taparia T."/>
            <person name="Krijger M."/>
            <person name="Haynes E."/>
            <person name="Elpinstone J.G."/>
            <person name="Noble R."/>
            <person name="Van Der Wolf J."/>
        </authorList>
    </citation>
    <scope>NUCLEOTIDE SEQUENCE [LARGE SCALE GENOMIC DNA]</scope>
    <source>
        <strain evidence="9 10">IPO3753</strain>
    </source>
</reference>
<proteinExistence type="predicted"/>
<dbReference type="PANTHER" id="PTHR11845">
    <property type="entry name" value="5'-DEOXYNUCLEOTIDASE HDDC2"/>
    <property type="match status" value="1"/>
</dbReference>
<dbReference type="EMBL" id="JACAQR010000038">
    <property type="protein sequence ID" value="NWD45098.1"/>
    <property type="molecule type" value="Genomic_DNA"/>
</dbReference>
<dbReference type="GO" id="GO:0005737">
    <property type="term" value="C:cytoplasm"/>
    <property type="evidence" value="ECO:0007669"/>
    <property type="project" value="TreeGrafter"/>
</dbReference>
<evidence type="ECO:0000259" key="8">
    <source>
        <dbReference type="SMART" id="SM00471"/>
    </source>
</evidence>
<evidence type="ECO:0000313" key="10">
    <source>
        <dbReference type="Proteomes" id="UP000546584"/>
    </source>
</evidence>
<comment type="cofactor">
    <cofactor evidence="3">
        <name>Co(2+)</name>
        <dbReference type="ChEBI" id="CHEBI:48828"/>
    </cofactor>
</comment>
<dbReference type="SMART" id="SM00471">
    <property type="entry name" value="HDc"/>
    <property type="match status" value="1"/>
</dbReference>
<dbReference type="AlphaFoldDB" id="A0AAJ3LJ79"/>
<dbReference type="InterPro" id="IPR039356">
    <property type="entry name" value="YfbR/HDDC2"/>
</dbReference>
<dbReference type="GO" id="GO:0046872">
    <property type="term" value="F:metal ion binding"/>
    <property type="evidence" value="ECO:0007669"/>
    <property type="project" value="UniProtKB-KW"/>
</dbReference>
<protein>
    <recommendedName>
        <fullName evidence="5">5'-deoxynucleotidase</fullName>
        <ecNumber evidence="5">3.1.3.89</ecNumber>
    </recommendedName>
</protein>
<dbReference type="Proteomes" id="UP000546584">
    <property type="component" value="Unassembled WGS sequence"/>
</dbReference>
<dbReference type="EC" id="3.1.3.89" evidence="5"/>